<dbReference type="EC" id="5.6.2.4" evidence="9"/>
<gene>
    <name evidence="13" type="ORF">LAZ67_18001104</name>
</gene>
<dbReference type="Pfam" id="PF00271">
    <property type="entry name" value="Helicase_C"/>
    <property type="match status" value="1"/>
</dbReference>
<dbReference type="EMBL" id="CP092880">
    <property type="protein sequence ID" value="UYV79924.1"/>
    <property type="molecule type" value="Genomic_DNA"/>
</dbReference>
<protein>
    <recommendedName>
        <fullName evidence="9">DNA 3'-5' helicase</fullName>
        <ecNumber evidence="9">5.6.2.4</ecNumber>
    </recommendedName>
    <alternativeName>
        <fullName evidence="10">DNA 3'-5' helicase Q1</fullName>
    </alternativeName>
</protein>
<feature type="domain" description="Helicase ATP-binding" evidence="11">
    <location>
        <begin position="46"/>
        <end position="204"/>
    </location>
</feature>
<comment type="catalytic activity">
    <reaction evidence="8">
        <text>Couples ATP hydrolysis with the unwinding of duplex DNA by translocating in the 3'-5' direction.</text>
        <dbReference type="EC" id="5.6.2.4"/>
    </reaction>
</comment>
<evidence type="ECO:0000256" key="1">
    <source>
        <dbReference type="ARBA" id="ARBA00005446"/>
    </source>
</evidence>
<dbReference type="PANTHER" id="PTHR13710:SF105">
    <property type="entry name" value="ATP-DEPENDENT DNA HELICASE Q1"/>
    <property type="match status" value="1"/>
</dbReference>
<evidence type="ECO:0000256" key="9">
    <source>
        <dbReference type="ARBA" id="ARBA00034808"/>
    </source>
</evidence>
<dbReference type="Pfam" id="PF00270">
    <property type="entry name" value="DEAD"/>
    <property type="match status" value="1"/>
</dbReference>
<organism evidence="13 14">
    <name type="scientific">Cordylochernes scorpioides</name>
    <dbReference type="NCBI Taxonomy" id="51811"/>
    <lineage>
        <taxon>Eukaryota</taxon>
        <taxon>Metazoa</taxon>
        <taxon>Ecdysozoa</taxon>
        <taxon>Arthropoda</taxon>
        <taxon>Chelicerata</taxon>
        <taxon>Arachnida</taxon>
        <taxon>Pseudoscorpiones</taxon>
        <taxon>Cheliferoidea</taxon>
        <taxon>Chernetidae</taxon>
        <taxon>Cordylochernes</taxon>
    </lineage>
</organism>
<evidence type="ECO:0000256" key="4">
    <source>
        <dbReference type="ARBA" id="ARBA00022806"/>
    </source>
</evidence>
<dbReference type="PROSITE" id="PS51194">
    <property type="entry name" value="HELICASE_CTER"/>
    <property type="match status" value="1"/>
</dbReference>
<keyword evidence="4" id="KW-0347">Helicase</keyword>
<dbReference type="InterPro" id="IPR011545">
    <property type="entry name" value="DEAD/DEAH_box_helicase_dom"/>
</dbReference>
<dbReference type="SMART" id="SM00490">
    <property type="entry name" value="HELICc"/>
    <property type="match status" value="1"/>
</dbReference>
<dbReference type="Gene3D" id="3.40.50.300">
    <property type="entry name" value="P-loop containing nucleotide triphosphate hydrolases"/>
    <property type="match status" value="3"/>
</dbReference>
<evidence type="ECO:0000313" key="14">
    <source>
        <dbReference type="Proteomes" id="UP001235939"/>
    </source>
</evidence>
<accession>A0ABY6LGX2</accession>
<evidence type="ECO:0000256" key="7">
    <source>
        <dbReference type="ARBA" id="ARBA00023235"/>
    </source>
</evidence>
<evidence type="ECO:0000256" key="10">
    <source>
        <dbReference type="ARBA" id="ARBA00044566"/>
    </source>
</evidence>
<dbReference type="InterPro" id="IPR027417">
    <property type="entry name" value="P-loop_NTPase"/>
</dbReference>
<sequence length="379" mass="42828">MMREQSNELANQDWERTDHDWSQKLAKLAKEKFGIQKFRPYQLATMNATMSGQDCILLMPTGGGKSLCFQLPALLSSVHVVQAMIIMDQVLSLKERSVPAEMLSASTPEDKAKKIQADMLDPDSSLRILYLTPEKLAKSKRFMAKVWLTPQGLGDLAEPGCPDYKFLGVMKRQFPEVPILGLTATATSDVIEDVQELLHLEGCLVLRASFNRPNLFYKVPNLLYHNKTSAQLHLLFKINLCLMCGAGIIYCFSIKDTEEVSSDLRKRGISARAYHAQTDAETRQQVHLEWREGKIKVVVATVAFGMGIDKPDVRFVIHHSLSKAMETYYQESGRAGWSLCPLLFYPLLSQDFIFNYSLSSDTCVEENKPLEYLNPLHLD</sequence>
<evidence type="ECO:0000256" key="6">
    <source>
        <dbReference type="ARBA" id="ARBA00023125"/>
    </source>
</evidence>
<evidence type="ECO:0000313" key="13">
    <source>
        <dbReference type="EMBL" id="UYV79924.1"/>
    </source>
</evidence>
<keyword evidence="14" id="KW-1185">Reference proteome</keyword>
<evidence type="ECO:0000256" key="3">
    <source>
        <dbReference type="ARBA" id="ARBA00022801"/>
    </source>
</evidence>
<dbReference type="Proteomes" id="UP001235939">
    <property type="component" value="Chromosome 18"/>
</dbReference>
<dbReference type="NCBIfam" id="TIGR00614">
    <property type="entry name" value="recQ_fam"/>
    <property type="match status" value="1"/>
</dbReference>
<dbReference type="PANTHER" id="PTHR13710">
    <property type="entry name" value="DNA HELICASE RECQ FAMILY MEMBER"/>
    <property type="match status" value="1"/>
</dbReference>
<evidence type="ECO:0000256" key="8">
    <source>
        <dbReference type="ARBA" id="ARBA00034617"/>
    </source>
</evidence>
<name>A0ABY6LGX2_9ARAC</name>
<dbReference type="InterPro" id="IPR004589">
    <property type="entry name" value="DNA_helicase_ATP-dep_RecQ"/>
</dbReference>
<dbReference type="SMART" id="SM00487">
    <property type="entry name" value="DEXDc"/>
    <property type="match status" value="1"/>
</dbReference>
<evidence type="ECO:0000256" key="5">
    <source>
        <dbReference type="ARBA" id="ARBA00022840"/>
    </source>
</evidence>
<dbReference type="InterPro" id="IPR014001">
    <property type="entry name" value="Helicase_ATP-bd"/>
</dbReference>
<keyword evidence="2" id="KW-0547">Nucleotide-binding</keyword>
<dbReference type="SUPFAM" id="SSF52540">
    <property type="entry name" value="P-loop containing nucleoside triphosphate hydrolases"/>
    <property type="match status" value="2"/>
</dbReference>
<keyword evidence="6" id="KW-0238">DNA-binding</keyword>
<keyword evidence="5" id="KW-0067">ATP-binding</keyword>
<evidence type="ECO:0000256" key="2">
    <source>
        <dbReference type="ARBA" id="ARBA00022741"/>
    </source>
</evidence>
<dbReference type="InterPro" id="IPR001650">
    <property type="entry name" value="Helicase_C-like"/>
</dbReference>
<keyword evidence="3" id="KW-0378">Hydrolase</keyword>
<keyword evidence="7" id="KW-0413">Isomerase</keyword>
<evidence type="ECO:0000259" key="11">
    <source>
        <dbReference type="PROSITE" id="PS51192"/>
    </source>
</evidence>
<reference evidence="13 14" key="1">
    <citation type="submission" date="2022-01" db="EMBL/GenBank/DDBJ databases">
        <title>A chromosomal length assembly of Cordylochernes scorpioides.</title>
        <authorList>
            <person name="Zeh D."/>
            <person name="Zeh J."/>
        </authorList>
    </citation>
    <scope>NUCLEOTIDE SEQUENCE [LARGE SCALE GENOMIC DNA]</scope>
    <source>
        <strain evidence="13">IN4F17</strain>
        <tissue evidence="13">Whole Body</tissue>
    </source>
</reference>
<comment type="similarity">
    <text evidence="1">Belongs to the helicase family. RecQ subfamily.</text>
</comment>
<feature type="domain" description="Helicase C-terminal" evidence="12">
    <location>
        <begin position="236"/>
        <end position="379"/>
    </location>
</feature>
<dbReference type="PROSITE" id="PS51192">
    <property type="entry name" value="HELICASE_ATP_BIND_1"/>
    <property type="match status" value="1"/>
</dbReference>
<evidence type="ECO:0000259" key="12">
    <source>
        <dbReference type="PROSITE" id="PS51194"/>
    </source>
</evidence>
<proteinExistence type="inferred from homology"/>